<comment type="caution">
    <text evidence="3">The sequence shown here is derived from an EMBL/GenBank/DDBJ whole genome shotgun (WGS) entry which is preliminary data.</text>
</comment>
<keyword evidence="2" id="KW-0472">Membrane</keyword>
<protein>
    <recommendedName>
        <fullName evidence="5">Sortase</fullName>
    </recommendedName>
</protein>
<dbReference type="STRING" id="1805281.AUJ77_00110"/>
<evidence type="ECO:0000256" key="1">
    <source>
        <dbReference type="ARBA" id="ARBA00022801"/>
    </source>
</evidence>
<dbReference type="InterPro" id="IPR023365">
    <property type="entry name" value="Sortase_dom-sf"/>
</dbReference>
<feature type="transmembrane region" description="Helical" evidence="2">
    <location>
        <begin position="9"/>
        <end position="30"/>
    </location>
</feature>
<sequence length="237" mass="26226">MKTKKLTKVLVSILVISSLFIMWSFFFGGYRYVNFFFEKTYNAIFLRGHTVSPCDTSKGSPLRVRISSIEVNATIEDVGLTPSGLMDTPRGPANVGWFNLGPCPGEKGSAVFVGHFGWKDNIPAVFDNLFKLGKGEKIYVDDENGNAVTFVVRGTKLYDPHADASDVFWSSDGGHTLTLLPVRENGTKLIIVDLNALSCLLIKSRVLSILVASIFRIRRDNKDLFCVATLGILLEIR</sequence>
<organism evidence="3 4">
    <name type="scientific">Candidatus Nomurabacteria bacterium CG1_02_43_90</name>
    <dbReference type="NCBI Taxonomy" id="1805281"/>
    <lineage>
        <taxon>Bacteria</taxon>
        <taxon>Candidatus Nomuraibacteriota</taxon>
    </lineage>
</organism>
<dbReference type="InterPro" id="IPR042001">
    <property type="entry name" value="Sortase_F"/>
</dbReference>
<evidence type="ECO:0000256" key="2">
    <source>
        <dbReference type="SAM" id="Phobius"/>
    </source>
</evidence>
<dbReference type="Pfam" id="PF04203">
    <property type="entry name" value="Sortase"/>
    <property type="match status" value="1"/>
</dbReference>
<keyword evidence="2" id="KW-1133">Transmembrane helix</keyword>
<name>A0A1J4V7P0_9BACT</name>
<evidence type="ECO:0008006" key="5">
    <source>
        <dbReference type="Google" id="ProtNLM"/>
    </source>
</evidence>
<dbReference type="SUPFAM" id="SSF63817">
    <property type="entry name" value="Sortase"/>
    <property type="match status" value="1"/>
</dbReference>
<evidence type="ECO:0000313" key="4">
    <source>
        <dbReference type="Proteomes" id="UP000181992"/>
    </source>
</evidence>
<dbReference type="GO" id="GO:0016787">
    <property type="term" value="F:hydrolase activity"/>
    <property type="evidence" value="ECO:0007669"/>
    <property type="project" value="UniProtKB-KW"/>
</dbReference>
<keyword evidence="1" id="KW-0378">Hydrolase</keyword>
<proteinExistence type="predicted"/>
<evidence type="ECO:0000313" key="3">
    <source>
        <dbReference type="EMBL" id="OIO31305.1"/>
    </source>
</evidence>
<dbReference type="Gene3D" id="2.40.260.10">
    <property type="entry name" value="Sortase"/>
    <property type="match status" value="1"/>
</dbReference>
<dbReference type="EMBL" id="MNVN01000002">
    <property type="protein sequence ID" value="OIO31305.1"/>
    <property type="molecule type" value="Genomic_DNA"/>
</dbReference>
<accession>A0A1J4V7P0</accession>
<dbReference type="InterPro" id="IPR005754">
    <property type="entry name" value="Sortase"/>
</dbReference>
<gene>
    <name evidence="3" type="ORF">AUJ77_00110</name>
</gene>
<keyword evidence="2" id="KW-0812">Transmembrane</keyword>
<reference evidence="3 4" key="1">
    <citation type="journal article" date="2016" name="Environ. Microbiol.">
        <title>Genomic resolution of a cold subsurface aquifer community provides metabolic insights for novel microbes adapted to high CO concentrations.</title>
        <authorList>
            <person name="Probst A.J."/>
            <person name="Castelle C.J."/>
            <person name="Singh A."/>
            <person name="Brown C.T."/>
            <person name="Anantharaman K."/>
            <person name="Sharon I."/>
            <person name="Hug L.A."/>
            <person name="Burstein D."/>
            <person name="Emerson J.B."/>
            <person name="Thomas B.C."/>
            <person name="Banfield J.F."/>
        </authorList>
    </citation>
    <scope>NUCLEOTIDE SEQUENCE [LARGE SCALE GENOMIC DNA]</scope>
    <source>
        <strain evidence="3">CG1_02_43_90</strain>
    </source>
</reference>
<dbReference type="AlphaFoldDB" id="A0A1J4V7P0"/>
<dbReference type="CDD" id="cd05829">
    <property type="entry name" value="Sortase_F"/>
    <property type="match status" value="1"/>
</dbReference>
<dbReference type="Proteomes" id="UP000181992">
    <property type="component" value="Unassembled WGS sequence"/>
</dbReference>